<dbReference type="GO" id="GO:0005768">
    <property type="term" value="C:endosome"/>
    <property type="evidence" value="ECO:0007669"/>
    <property type="project" value="TreeGrafter"/>
</dbReference>
<evidence type="ECO:0000256" key="4">
    <source>
        <dbReference type="ARBA" id="ARBA00022833"/>
    </source>
</evidence>
<dbReference type="GO" id="GO:0006904">
    <property type="term" value="P:vesicle docking involved in exocytosis"/>
    <property type="evidence" value="ECO:0007669"/>
    <property type="project" value="TreeGrafter"/>
</dbReference>
<feature type="domain" description="PEP5/VPS11 N-terminal" evidence="6">
    <location>
        <begin position="12"/>
        <end position="222"/>
    </location>
</feature>
<evidence type="ECO:0000313" key="8">
    <source>
        <dbReference type="Proteomes" id="UP001050691"/>
    </source>
</evidence>
<keyword evidence="5" id="KW-0472">Membrane</keyword>
<dbReference type="GO" id="GO:0008270">
    <property type="term" value="F:zinc ion binding"/>
    <property type="evidence" value="ECO:0007669"/>
    <property type="project" value="UniProtKB-KW"/>
</dbReference>
<gene>
    <name evidence="7" type="ORF">Clacol_006302</name>
</gene>
<comment type="caution">
    <text evidence="7">The sequence shown here is derived from an EMBL/GenBank/DDBJ whole genome shotgun (WGS) entry which is preliminary data.</text>
</comment>
<dbReference type="GO" id="GO:0030897">
    <property type="term" value="C:HOPS complex"/>
    <property type="evidence" value="ECO:0007669"/>
    <property type="project" value="TreeGrafter"/>
</dbReference>
<proteinExistence type="predicted"/>
<sequence>MAAQAVPASIPTEIAAITSTSPNLLVADIRGNIHALNRSFDVVRSWLAYTNGRATHMIARNGILITFGEEESSLMPLLKVWNLDSKDKKSGAPTLLRSVKVQHGNRPHPISCLALTNNLSHLAVGLADGTVLLYRHISSSLQSSTSLTSFPKPRVIHESPSDSVTGLGFREISDEGSPINLFIVTLSRTLVYVASPKGSASNATAVDEVGCDLGCTTMDWHKRR</sequence>
<keyword evidence="3" id="KW-0863">Zinc-finger</keyword>
<name>A0AAV5ABP2_9AGAM</name>
<dbReference type="InterPro" id="IPR015943">
    <property type="entry name" value="WD40/YVTN_repeat-like_dom_sf"/>
</dbReference>
<dbReference type="Gene3D" id="2.130.10.10">
    <property type="entry name" value="YVTN repeat-like/Quinoprotein amine dehydrogenase"/>
    <property type="match status" value="1"/>
</dbReference>
<keyword evidence="8" id="KW-1185">Reference proteome</keyword>
<dbReference type="InterPro" id="IPR036322">
    <property type="entry name" value="WD40_repeat_dom_sf"/>
</dbReference>
<dbReference type="PANTHER" id="PTHR23323:SF24">
    <property type="entry name" value="VACUOLAR PROTEIN SORTING-ASSOCIATED PROTEIN 11 HOMOLOG"/>
    <property type="match status" value="1"/>
</dbReference>
<protein>
    <recommendedName>
        <fullName evidence="6">PEP5/VPS11 N-terminal domain-containing protein</fullName>
    </recommendedName>
</protein>
<dbReference type="SUPFAM" id="SSF50978">
    <property type="entry name" value="WD40 repeat-like"/>
    <property type="match status" value="1"/>
</dbReference>
<evidence type="ECO:0000256" key="3">
    <source>
        <dbReference type="ARBA" id="ARBA00022771"/>
    </source>
</evidence>
<organism evidence="7 8">
    <name type="scientific">Clathrus columnatus</name>
    <dbReference type="NCBI Taxonomy" id="1419009"/>
    <lineage>
        <taxon>Eukaryota</taxon>
        <taxon>Fungi</taxon>
        <taxon>Dikarya</taxon>
        <taxon>Basidiomycota</taxon>
        <taxon>Agaricomycotina</taxon>
        <taxon>Agaricomycetes</taxon>
        <taxon>Phallomycetidae</taxon>
        <taxon>Phallales</taxon>
        <taxon>Clathraceae</taxon>
        <taxon>Clathrus</taxon>
    </lineage>
</organism>
<dbReference type="InterPro" id="IPR057307">
    <property type="entry name" value="PEP5_VPS11_N"/>
</dbReference>
<evidence type="ECO:0000259" key="6">
    <source>
        <dbReference type="Pfam" id="PF23341"/>
    </source>
</evidence>
<dbReference type="GO" id="GO:0030674">
    <property type="term" value="F:protein-macromolecule adaptor activity"/>
    <property type="evidence" value="ECO:0007669"/>
    <property type="project" value="TreeGrafter"/>
</dbReference>
<keyword evidence="4" id="KW-0862">Zinc</keyword>
<comment type="subcellular location">
    <subcellularLocation>
        <location evidence="1">Membrane</location>
    </subcellularLocation>
</comment>
<dbReference type="PANTHER" id="PTHR23323">
    <property type="entry name" value="VACUOLAR PROTEIN SORTING-ASSOCIATED PROTEIN"/>
    <property type="match status" value="1"/>
</dbReference>
<dbReference type="GO" id="GO:0007032">
    <property type="term" value="P:endosome organization"/>
    <property type="evidence" value="ECO:0007669"/>
    <property type="project" value="TreeGrafter"/>
</dbReference>
<reference evidence="7" key="1">
    <citation type="submission" date="2021-10" db="EMBL/GenBank/DDBJ databases">
        <title>De novo Genome Assembly of Clathrus columnatus (Basidiomycota, Fungi) Using Illumina and Nanopore Sequence Data.</title>
        <authorList>
            <person name="Ogiso-Tanaka E."/>
            <person name="Itagaki H."/>
            <person name="Hosoya T."/>
            <person name="Hosaka K."/>
        </authorList>
    </citation>
    <scope>NUCLEOTIDE SEQUENCE</scope>
    <source>
        <strain evidence="7">MO-923</strain>
    </source>
</reference>
<evidence type="ECO:0000256" key="1">
    <source>
        <dbReference type="ARBA" id="ARBA00004370"/>
    </source>
</evidence>
<dbReference type="AlphaFoldDB" id="A0AAV5ABP2"/>
<evidence type="ECO:0000313" key="7">
    <source>
        <dbReference type="EMBL" id="GJJ12061.1"/>
    </source>
</evidence>
<accession>A0AAV5ABP2</accession>
<dbReference type="Proteomes" id="UP001050691">
    <property type="component" value="Unassembled WGS sequence"/>
</dbReference>
<dbReference type="GO" id="GO:0048284">
    <property type="term" value="P:organelle fusion"/>
    <property type="evidence" value="ECO:0007669"/>
    <property type="project" value="TreeGrafter"/>
</dbReference>
<evidence type="ECO:0000256" key="2">
    <source>
        <dbReference type="ARBA" id="ARBA00022723"/>
    </source>
</evidence>
<dbReference type="GO" id="GO:0007033">
    <property type="term" value="P:vacuole organization"/>
    <property type="evidence" value="ECO:0007669"/>
    <property type="project" value="TreeGrafter"/>
</dbReference>
<keyword evidence="2" id="KW-0479">Metal-binding</keyword>
<dbReference type="EMBL" id="BPWL01000007">
    <property type="protein sequence ID" value="GJJ12061.1"/>
    <property type="molecule type" value="Genomic_DNA"/>
</dbReference>
<evidence type="ECO:0000256" key="5">
    <source>
        <dbReference type="ARBA" id="ARBA00023136"/>
    </source>
</evidence>
<dbReference type="Pfam" id="PF23341">
    <property type="entry name" value="PEP5_VPS11_N"/>
    <property type="match status" value="1"/>
</dbReference>